<dbReference type="Gene3D" id="3.30.240.20">
    <property type="entry name" value="bsu07140 like domains"/>
    <property type="match status" value="1"/>
</dbReference>
<accession>C5T5B8</accession>
<dbReference type="InterPro" id="IPR007353">
    <property type="entry name" value="DUF421"/>
</dbReference>
<name>C5T5B8_ACIDE</name>
<gene>
    <name evidence="2" type="ORF">AcdelDRAFT_2098</name>
</gene>
<reference evidence="2 3" key="1">
    <citation type="submission" date="2009-05" db="EMBL/GenBank/DDBJ databases">
        <title>The draft genome of Acidovorax delafieldii 2AN.</title>
        <authorList>
            <consortium name="US DOE Joint Genome Institute (JGI-PGF)"/>
            <person name="Lucas S."/>
            <person name="Copeland A."/>
            <person name="Lapidus A."/>
            <person name="Glavina del Rio T."/>
            <person name="Tice H."/>
            <person name="Bruce D."/>
            <person name="Goodwin L."/>
            <person name="Pitluck S."/>
            <person name="Larimer F."/>
            <person name="Land M.L."/>
            <person name="Hauser L."/>
            <person name="Shelobolina E.S."/>
            <person name="Picardal F."/>
            <person name="Roden E."/>
            <person name="Emerson D."/>
        </authorList>
    </citation>
    <scope>NUCLEOTIDE SEQUENCE [LARGE SCALE GENOMIC DNA]</scope>
    <source>
        <strain evidence="2 3">2AN</strain>
    </source>
</reference>
<dbReference type="Pfam" id="PF04239">
    <property type="entry name" value="DUF421"/>
    <property type="match status" value="1"/>
</dbReference>
<feature type="domain" description="YetF C-terminal" evidence="1">
    <location>
        <begin position="2"/>
        <end position="62"/>
    </location>
</feature>
<dbReference type="AlphaFoldDB" id="C5T5B8"/>
<evidence type="ECO:0000259" key="1">
    <source>
        <dbReference type="Pfam" id="PF04239"/>
    </source>
</evidence>
<evidence type="ECO:0000313" key="2">
    <source>
        <dbReference type="EMBL" id="EER60342.1"/>
    </source>
</evidence>
<dbReference type="InterPro" id="IPR023090">
    <property type="entry name" value="UPF0702_alpha/beta_dom_sf"/>
</dbReference>
<protein>
    <recommendedName>
        <fullName evidence="1">YetF C-terminal domain-containing protein</fullName>
    </recommendedName>
</protein>
<proteinExistence type="predicted"/>
<keyword evidence="3" id="KW-1185">Reference proteome</keyword>
<dbReference type="PATRIC" id="fig|573060.9.peg.3032"/>
<evidence type="ECO:0000313" key="3">
    <source>
        <dbReference type="Proteomes" id="UP000003856"/>
    </source>
</evidence>
<dbReference type="Proteomes" id="UP000003856">
    <property type="component" value="Unassembled WGS sequence"/>
</dbReference>
<organism evidence="2 3">
    <name type="scientific">Acidovorax delafieldii 2AN</name>
    <dbReference type="NCBI Taxonomy" id="573060"/>
    <lineage>
        <taxon>Bacteria</taxon>
        <taxon>Pseudomonadati</taxon>
        <taxon>Pseudomonadota</taxon>
        <taxon>Betaproteobacteria</taxon>
        <taxon>Burkholderiales</taxon>
        <taxon>Comamonadaceae</taxon>
        <taxon>Acidovorax</taxon>
    </lineage>
</organism>
<dbReference type="RefSeq" id="WP_005796280.1">
    <property type="nucleotide sequence ID" value="NZ_ACQT01000061.1"/>
</dbReference>
<dbReference type="EMBL" id="ACQT01000061">
    <property type="protein sequence ID" value="EER60342.1"/>
    <property type="molecule type" value="Genomic_DNA"/>
</dbReference>
<comment type="caution">
    <text evidence="2">The sequence shown here is derived from an EMBL/GenBank/DDBJ whole genome shotgun (WGS) entry which is preliminary data.</text>
</comment>
<sequence>MVVGRAVLIGRNDEIFHDLLPKHHVPLADVERSLRKEDCDLKDMRCAFLEADGQISILQKSKGGNADMSG</sequence>